<comment type="subcellular location">
    <subcellularLocation>
        <location evidence="1">Membrane</location>
        <topology evidence="1">Multi-pass membrane protein</topology>
    </subcellularLocation>
</comment>
<dbReference type="GO" id="GO:0022857">
    <property type="term" value="F:transmembrane transporter activity"/>
    <property type="evidence" value="ECO:0007669"/>
    <property type="project" value="InterPro"/>
</dbReference>
<keyword evidence="5 7" id="KW-0472">Membrane</keyword>
<dbReference type="GO" id="GO:0016020">
    <property type="term" value="C:membrane"/>
    <property type="evidence" value="ECO:0007669"/>
    <property type="project" value="UniProtKB-SubCell"/>
</dbReference>
<evidence type="ECO:0000313" key="8">
    <source>
        <dbReference type="EMBL" id="KUO14534.1"/>
    </source>
</evidence>
<proteinExistence type="predicted"/>
<evidence type="ECO:0000256" key="2">
    <source>
        <dbReference type="ARBA" id="ARBA00022448"/>
    </source>
</evidence>
<dbReference type="InterPro" id="IPR011701">
    <property type="entry name" value="MFS"/>
</dbReference>
<dbReference type="PANTHER" id="PTHR43791:SF36">
    <property type="entry name" value="TRANSPORTER, PUTATIVE (AFU_ORTHOLOGUE AFUA_6G08340)-RELATED"/>
    <property type="match status" value="1"/>
</dbReference>
<dbReference type="PANTHER" id="PTHR43791">
    <property type="entry name" value="PERMEASE-RELATED"/>
    <property type="match status" value="1"/>
</dbReference>
<accession>A0A101UPM7</accession>
<feature type="transmembrane region" description="Helical" evidence="7">
    <location>
        <begin position="66"/>
        <end position="87"/>
    </location>
</feature>
<evidence type="ECO:0000256" key="5">
    <source>
        <dbReference type="ARBA" id="ARBA00023136"/>
    </source>
</evidence>
<feature type="transmembrane region" description="Helical" evidence="7">
    <location>
        <begin position="185"/>
        <end position="208"/>
    </location>
</feature>
<keyword evidence="9" id="KW-1185">Reference proteome</keyword>
<feature type="transmembrane region" description="Helical" evidence="7">
    <location>
        <begin position="158"/>
        <end position="178"/>
    </location>
</feature>
<gene>
    <name evidence="8" type="ORF">AQJ91_46275</name>
</gene>
<keyword evidence="3 7" id="KW-0812">Transmembrane</keyword>
<evidence type="ECO:0000256" key="7">
    <source>
        <dbReference type="SAM" id="Phobius"/>
    </source>
</evidence>
<protein>
    <recommendedName>
        <fullName evidence="10">Major facilitator superfamily (MFS) profile domain-containing protein</fullName>
    </recommendedName>
</protein>
<feature type="transmembrane region" description="Helical" evidence="7">
    <location>
        <begin position="99"/>
        <end position="120"/>
    </location>
</feature>
<reference evidence="8 9" key="1">
    <citation type="submission" date="2015-10" db="EMBL/GenBank/DDBJ databases">
        <title>Draft genome sequence of Streptomyces sp. RV15, isolated from a marine sponge.</title>
        <authorList>
            <person name="Ruckert C."/>
            <person name="Abdelmohsen U.R."/>
            <person name="Winkler A."/>
            <person name="Hentschel U."/>
            <person name="Kalinowski J."/>
            <person name="Kampfer P."/>
            <person name="Glaeser S."/>
        </authorList>
    </citation>
    <scope>NUCLEOTIDE SEQUENCE [LARGE SCALE GENOMIC DNA]</scope>
    <source>
        <strain evidence="8 9">RV15</strain>
    </source>
</reference>
<feature type="region of interest" description="Disordered" evidence="6">
    <location>
        <begin position="243"/>
        <end position="294"/>
    </location>
</feature>
<evidence type="ECO:0000256" key="1">
    <source>
        <dbReference type="ARBA" id="ARBA00004141"/>
    </source>
</evidence>
<evidence type="ECO:0000256" key="3">
    <source>
        <dbReference type="ARBA" id="ARBA00022692"/>
    </source>
</evidence>
<dbReference type="AlphaFoldDB" id="A0A101UPM7"/>
<keyword evidence="4 7" id="KW-1133">Transmembrane helix</keyword>
<dbReference type="SUPFAM" id="SSF103473">
    <property type="entry name" value="MFS general substrate transporter"/>
    <property type="match status" value="1"/>
</dbReference>
<evidence type="ECO:0000256" key="6">
    <source>
        <dbReference type="SAM" id="MobiDB-lite"/>
    </source>
</evidence>
<dbReference type="STRING" id="909626.AQJ91_46275"/>
<keyword evidence="2" id="KW-0813">Transport</keyword>
<dbReference type="Gene3D" id="1.20.1250.20">
    <property type="entry name" value="MFS general substrate transporter like domains"/>
    <property type="match status" value="1"/>
</dbReference>
<dbReference type="Proteomes" id="UP000053260">
    <property type="component" value="Unassembled WGS sequence"/>
</dbReference>
<feature type="transmembrane region" description="Helical" evidence="7">
    <location>
        <begin position="132"/>
        <end position="152"/>
    </location>
</feature>
<organism evidence="8 9">
    <name type="scientific">Streptomyces dysideae</name>
    <dbReference type="NCBI Taxonomy" id="909626"/>
    <lineage>
        <taxon>Bacteria</taxon>
        <taxon>Bacillati</taxon>
        <taxon>Actinomycetota</taxon>
        <taxon>Actinomycetes</taxon>
        <taxon>Kitasatosporales</taxon>
        <taxon>Streptomycetaceae</taxon>
        <taxon>Streptomyces</taxon>
    </lineage>
</organism>
<evidence type="ECO:0000313" key="9">
    <source>
        <dbReference type="Proteomes" id="UP000053260"/>
    </source>
</evidence>
<comment type="caution">
    <text evidence="8">The sequence shown here is derived from an EMBL/GenBank/DDBJ whole genome shotgun (WGS) entry which is preliminary data.</text>
</comment>
<dbReference type="Pfam" id="PF07690">
    <property type="entry name" value="MFS_1"/>
    <property type="match status" value="1"/>
</dbReference>
<name>A0A101UPM7_9ACTN</name>
<feature type="transmembrane region" description="Helical" evidence="7">
    <location>
        <begin position="220"/>
        <end position="241"/>
    </location>
</feature>
<feature type="compositionally biased region" description="Basic and acidic residues" evidence="6">
    <location>
        <begin position="282"/>
        <end position="294"/>
    </location>
</feature>
<dbReference type="InterPro" id="IPR036259">
    <property type="entry name" value="MFS_trans_sf"/>
</dbReference>
<evidence type="ECO:0008006" key="10">
    <source>
        <dbReference type="Google" id="ProtNLM"/>
    </source>
</evidence>
<sequence>MFVVFGLPSVVLGILTLRGLPDSPQQAPWLTPLERAWLADQVAKEHIPMADPPLRPVLTALRHRRLLAHAGVYAGLYFALYQLQFFLPQMVSDLGGGRSATWTTGVIALCYTGAAAAMLAWSRRSDHTGERINHLALPTLTAAALALTQVAGSPLWEVAAMALALACVLAAVPVFWSLPMTLPAGFCAAAGVAAVNSLSSIASFLAPYVTGVLKDLTGGYGTALLLAALLLLLSGSGTLLMNRAGRPHPTPASPARTAQADADNRQARSGHPPWLRGSGRAADSRTAHGHREQN</sequence>
<evidence type="ECO:0000256" key="4">
    <source>
        <dbReference type="ARBA" id="ARBA00022989"/>
    </source>
</evidence>
<dbReference type="EMBL" id="LMXB01000142">
    <property type="protein sequence ID" value="KUO14534.1"/>
    <property type="molecule type" value="Genomic_DNA"/>
</dbReference>